<reference evidence="7" key="2">
    <citation type="submission" date="2015-04" db="EMBL/GenBank/DDBJ databases">
        <title>A butyrogenic pathway from the amino acid lysine in a human gut commensal.</title>
        <authorList>
            <person name="de Vos W.M."/>
            <person name="Bui N.T.P."/>
            <person name="Plugge C.M."/>
            <person name="Ritari J."/>
        </authorList>
    </citation>
    <scope>NUCLEOTIDE SEQUENCE [LARGE SCALE GENOMIC DNA]</scope>
    <source>
        <strain evidence="7">AF211</strain>
    </source>
</reference>
<evidence type="ECO:0000256" key="1">
    <source>
        <dbReference type="ARBA" id="ARBA00001966"/>
    </source>
</evidence>
<dbReference type="Gene3D" id="1.20.1270.370">
    <property type="match status" value="1"/>
</dbReference>
<dbReference type="GO" id="GO:0046872">
    <property type="term" value="F:metal ion binding"/>
    <property type="evidence" value="ECO:0007669"/>
    <property type="project" value="UniProtKB-KW"/>
</dbReference>
<proteinExistence type="inferred from homology"/>
<protein>
    <submittedName>
        <fullName evidence="6">Benzoyl-CoA reductase subunit BadD</fullName>
        <ecNumber evidence="6">1.3.7.8</ecNumber>
    </submittedName>
</protein>
<dbReference type="PANTHER" id="PTHR30548">
    <property type="entry name" value="2-HYDROXYGLUTARYL-COA DEHYDRATASE, D-COMPONENT-RELATED"/>
    <property type="match status" value="1"/>
</dbReference>
<evidence type="ECO:0000256" key="4">
    <source>
        <dbReference type="ARBA" id="ARBA00023004"/>
    </source>
</evidence>
<keyword evidence="6" id="KW-0560">Oxidoreductase</keyword>
<dbReference type="InterPro" id="IPR010327">
    <property type="entry name" value="FldB/FldC_alpha/beta"/>
</dbReference>
<comment type="similarity">
    <text evidence="2">Belongs to the FldB/FldC dehydratase alpha/beta subunit family.</text>
</comment>
<evidence type="ECO:0000313" key="6">
    <source>
        <dbReference type="EMBL" id="ALP94964.1"/>
    </source>
</evidence>
<evidence type="ECO:0000256" key="5">
    <source>
        <dbReference type="ARBA" id="ARBA00023014"/>
    </source>
</evidence>
<comment type="cofactor">
    <cofactor evidence="1">
        <name>[4Fe-4S] cluster</name>
        <dbReference type="ChEBI" id="CHEBI:49883"/>
    </cofactor>
</comment>
<reference evidence="6 7" key="1">
    <citation type="journal article" date="2015" name="Nat. Commun.">
        <title>Production of butyrate from lysine and the Amadori product fructoselysine by a human gut commensal.</title>
        <authorList>
            <person name="Bui T.P."/>
            <person name="Ritari J."/>
            <person name="Boeren S."/>
            <person name="de Waard P."/>
            <person name="Plugge C.M."/>
            <person name="de Vos W.M."/>
        </authorList>
    </citation>
    <scope>NUCLEOTIDE SEQUENCE [LARGE SCALE GENOMIC DNA]</scope>
    <source>
        <strain evidence="6 7">AF211</strain>
    </source>
</reference>
<dbReference type="EMBL" id="CP011307">
    <property type="protein sequence ID" value="ALP94964.1"/>
    <property type="molecule type" value="Genomic_DNA"/>
</dbReference>
<dbReference type="GO" id="GO:0016836">
    <property type="term" value="F:hydro-lyase activity"/>
    <property type="evidence" value="ECO:0007669"/>
    <property type="project" value="UniProtKB-ARBA"/>
</dbReference>
<dbReference type="STRING" id="1297617.IB211_02573"/>
<evidence type="ECO:0000256" key="2">
    <source>
        <dbReference type="ARBA" id="ARBA00005806"/>
    </source>
</evidence>
<dbReference type="EC" id="1.3.7.8" evidence="6"/>
<evidence type="ECO:0000256" key="3">
    <source>
        <dbReference type="ARBA" id="ARBA00022723"/>
    </source>
</evidence>
<dbReference type="Pfam" id="PF06050">
    <property type="entry name" value="HGD-D"/>
    <property type="match status" value="1"/>
</dbReference>
<evidence type="ECO:0000313" key="7">
    <source>
        <dbReference type="Proteomes" id="UP000064844"/>
    </source>
</evidence>
<gene>
    <name evidence="6" type="ORF">IB211_02573</name>
</gene>
<dbReference type="PANTHER" id="PTHR30548:SF5">
    <property type="entry name" value="SUBUNIT OF OXYGEN-SENSITIVE 2-HYDROXYISOCAPROYL-COA DEHYDRATASE"/>
    <property type="match status" value="1"/>
</dbReference>
<organism evidence="6 7">
    <name type="scientific">Intestinimonas butyriciproducens</name>
    <dbReference type="NCBI Taxonomy" id="1297617"/>
    <lineage>
        <taxon>Bacteria</taxon>
        <taxon>Bacillati</taxon>
        <taxon>Bacillota</taxon>
        <taxon>Clostridia</taxon>
        <taxon>Eubacteriales</taxon>
        <taxon>Intestinimonas</taxon>
    </lineage>
</organism>
<dbReference type="KEGG" id="ibu:IB211_02573"/>
<dbReference type="GO" id="GO:0018522">
    <property type="term" value="F:benzoyl-CoA reductase activity"/>
    <property type="evidence" value="ECO:0007669"/>
    <property type="project" value="UniProtKB-EC"/>
</dbReference>
<dbReference type="Gene3D" id="3.40.50.11900">
    <property type="match status" value="1"/>
</dbReference>
<dbReference type="AlphaFoldDB" id="A0A0S2W6I4"/>
<keyword evidence="5" id="KW-0411">Iron-sulfur</keyword>
<name>A0A0S2W6I4_9FIRM</name>
<dbReference type="PATRIC" id="fig|1297617.4.peg.2647"/>
<sequence length="380" mass="42911">MSVSKVEILREMEYAVTHIRERVLDEKARGHKVIGCLPILIPEELVHASGAFPVGIWGAERLPIVRAAEYYPPYACSVVQSITELAIAGAYDGLDGVLISCLCDTLKCVTQSFPLTCPSVKPIFVKHPQNHRLEGAVTYFIRELEGVRAQLETLTGRQITEEALCQSIEIYNENRKEMIAFARLLAEKPGLLTCRERHTVIKARYFMRKEEHTRLMRELNGMLCASTAPSFEGIKVYVSGVMLEPSHILDVMDELGYTIVGDELAHESRQFNHLVPEALSQLERLARQVQTYEGEAFLYDPRKTRGERVARAAKEAGADAVLFALMKFCDTDEYDLPWVRCAAQEADLPFLHLELEQTMQSAEPLRTRLQAFAEQLTHTC</sequence>
<keyword evidence="7" id="KW-1185">Reference proteome</keyword>
<dbReference type="Gene3D" id="3.40.50.11890">
    <property type="match status" value="1"/>
</dbReference>
<dbReference type="GO" id="GO:0051536">
    <property type="term" value="F:iron-sulfur cluster binding"/>
    <property type="evidence" value="ECO:0007669"/>
    <property type="project" value="UniProtKB-KW"/>
</dbReference>
<dbReference type="eggNOG" id="COG1775">
    <property type="taxonomic scope" value="Bacteria"/>
</dbReference>
<keyword evidence="4" id="KW-0408">Iron</keyword>
<dbReference type="Proteomes" id="UP000064844">
    <property type="component" value="Chromosome"/>
</dbReference>
<keyword evidence="3" id="KW-0479">Metal-binding</keyword>
<accession>A0A0S2W6I4</accession>